<protein>
    <submittedName>
        <fullName evidence="1">Uncharacterized protein</fullName>
    </submittedName>
</protein>
<dbReference type="AlphaFoldDB" id="A0A017SYQ5"/>
<keyword evidence="2" id="KW-1185">Reference proteome</keyword>
<dbReference type="EMBL" id="ASRX01000066">
    <property type="protein sequence ID" value="EYF02099.1"/>
    <property type="molecule type" value="Genomic_DNA"/>
</dbReference>
<reference evidence="1 2" key="1">
    <citation type="submission" date="2013-05" db="EMBL/GenBank/DDBJ databases">
        <title>Genome assembly of Chondromyces apiculatus DSM 436.</title>
        <authorList>
            <person name="Sharma G."/>
            <person name="Khatri I."/>
            <person name="Kaur C."/>
            <person name="Mayilraj S."/>
            <person name="Subramanian S."/>
        </authorList>
    </citation>
    <scope>NUCLEOTIDE SEQUENCE [LARGE SCALE GENOMIC DNA]</scope>
    <source>
        <strain evidence="1 2">DSM 436</strain>
    </source>
</reference>
<sequence>MPLLLAALALASTGCSLISGEHEAETRFPVRPGSATTFNGWSEITLTQNPQQVSSAELMYVRVEAESEDIKDMGFVRSITGDTKVGEQLTRIVQKSPMPAGERIVPLDMVYEGDIRQFFYEDPEGEGWTIHVVWNGEVDPTYPLPPDGVWVKVKLAVRVEE</sequence>
<organism evidence="1 2">
    <name type="scientific">Chondromyces apiculatus DSM 436</name>
    <dbReference type="NCBI Taxonomy" id="1192034"/>
    <lineage>
        <taxon>Bacteria</taxon>
        <taxon>Pseudomonadati</taxon>
        <taxon>Myxococcota</taxon>
        <taxon>Polyangia</taxon>
        <taxon>Polyangiales</taxon>
        <taxon>Polyangiaceae</taxon>
        <taxon>Chondromyces</taxon>
    </lineage>
</organism>
<gene>
    <name evidence="1" type="ORF">CAP_7439</name>
</gene>
<dbReference type="OrthoDB" id="5511790at2"/>
<evidence type="ECO:0000313" key="1">
    <source>
        <dbReference type="EMBL" id="EYF02099.1"/>
    </source>
</evidence>
<name>A0A017SYQ5_9BACT</name>
<accession>A0A017SYQ5</accession>
<dbReference type="RefSeq" id="WP_156041354.1">
    <property type="nucleotide sequence ID" value="NZ_ASRX01000066.1"/>
</dbReference>
<dbReference type="Proteomes" id="UP000019678">
    <property type="component" value="Unassembled WGS sequence"/>
</dbReference>
<proteinExistence type="predicted"/>
<comment type="caution">
    <text evidence="1">The sequence shown here is derived from an EMBL/GenBank/DDBJ whole genome shotgun (WGS) entry which is preliminary data.</text>
</comment>
<evidence type="ECO:0000313" key="2">
    <source>
        <dbReference type="Proteomes" id="UP000019678"/>
    </source>
</evidence>